<proteinExistence type="inferred from homology"/>
<dbReference type="Gene3D" id="3.30.1330.30">
    <property type="match status" value="1"/>
</dbReference>
<dbReference type="NCBIfam" id="TIGR00186">
    <property type="entry name" value="rRNA_methyl_3"/>
    <property type="match status" value="1"/>
</dbReference>
<dbReference type="InterPro" id="IPR013123">
    <property type="entry name" value="SpoU_subst-bd"/>
</dbReference>
<dbReference type="InterPro" id="IPR029028">
    <property type="entry name" value="Alpha/beta_knot_MTases"/>
</dbReference>
<dbReference type="SMART" id="SM00967">
    <property type="entry name" value="SpoU_sub_bind"/>
    <property type="match status" value="1"/>
</dbReference>
<dbReference type="InterPro" id="IPR001537">
    <property type="entry name" value="SpoU_MeTrfase"/>
</dbReference>
<comment type="similarity">
    <text evidence="1">Belongs to the class IV-like SAM-binding methyltransferase superfamily. RNA methyltransferase TrmH family.</text>
</comment>
<dbReference type="SUPFAM" id="SSF55315">
    <property type="entry name" value="L30e-like"/>
    <property type="match status" value="1"/>
</dbReference>
<protein>
    <submittedName>
        <fullName evidence="6">23S rRNA (Guanosine2251-2'-O)-methyltransferase</fullName>
        <ecNumber evidence="6">2.1.1.185</ecNumber>
    </submittedName>
</protein>
<feature type="domain" description="RNA 2-O ribose methyltransferase substrate binding" evidence="5">
    <location>
        <begin position="81"/>
        <end position="157"/>
    </location>
</feature>
<dbReference type="GO" id="GO:0032259">
    <property type="term" value="P:methylation"/>
    <property type="evidence" value="ECO:0007669"/>
    <property type="project" value="UniProtKB-KW"/>
</dbReference>
<dbReference type="InterPro" id="IPR029064">
    <property type="entry name" value="Ribosomal_eL30-like_sf"/>
</dbReference>
<dbReference type="PANTHER" id="PTHR46429:SF1">
    <property type="entry name" value="23S RRNA (GUANOSINE-2'-O-)-METHYLTRANSFERASE RLMB"/>
    <property type="match status" value="1"/>
</dbReference>
<dbReference type="PANTHER" id="PTHR46429">
    <property type="entry name" value="23S RRNA (GUANOSINE-2'-O-)-METHYLTRANSFERASE RLMB"/>
    <property type="match status" value="1"/>
</dbReference>
<evidence type="ECO:0000256" key="1">
    <source>
        <dbReference type="ARBA" id="ARBA00007228"/>
    </source>
</evidence>
<dbReference type="InterPro" id="IPR029026">
    <property type="entry name" value="tRNA_m1G_MTases_N"/>
</dbReference>
<accession>A0ABS4VN58</accession>
<evidence type="ECO:0000259" key="5">
    <source>
        <dbReference type="SMART" id="SM00967"/>
    </source>
</evidence>
<dbReference type="EC" id="2.1.1.185" evidence="6"/>
<keyword evidence="2 6" id="KW-0489">Methyltransferase</keyword>
<dbReference type="GO" id="GO:0008168">
    <property type="term" value="F:methyltransferase activity"/>
    <property type="evidence" value="ECO:0007669"/>
    <property type="project" value="UniProtKB-KW"/>
</dbReference>
<gene>
    <name evidence="6" type="ORF">JOF36_001055</name>
</gene>
<dbReference type="Proteomes" id="UP001519295">
    <property type="component" value="Unassembled WGS sequence"/>
</dbReference>
<evidence type="ECO:0000256" key="4">
    <source>
        <dbReference type="SAM" id="MobiDB-lite"/>
    </source>
</evidence>
<name>A0ABS4VN58_9PSEU</name>
<evidence type="ECO:0000256" key="3">
    <source>
        <dbReference type="ARBA" id="ARBA00022679"/>
    </source>
</evidence>
<reference evidence="6 7" key="1">
    <citation type="submission" date="2021-03" db="EMBL/GenBank/DDBJ databases">
        <title>Sequencing the genomes of 1000 actinobacteria strains.</title>
        <authorList>
            <person name="Klenk H.-P."/>
        </authorList>
    </citation>
    <scope>NUCLEOTIDE SEQUENCE [LARGE SCALE GENOMIC DNA]</scope>
    <source>
        <strain evidence="6 7">DSM 45256</strain>
    </source>
</reference>
<dbReference type="Pfam" id="PF00588">
    <property type="entry name" value="SpoU_methylase"/>
    <property type="match status" value="1"/>
</dbReference>
<evidence type="ECO:0000313" key="7">
    <source>
        <dbReference type="Proteomes" id="UP001519295"/>
    </source>
</evidence>
<organism evidence="6 7">
    <name type="scientific">Pseudonocardia parietis</name>
    <dbReference type="NCBI Taxonomy" id="570936"/>
    <lineage>
        <taxon>Bacteria</taxon>
        <taxon>Bacillati</taxon>
        <taxon>Actinomycetota</taxon>
        <taxon>Actinomycetes</taxon>
        <taxon>Pseudonocardiales</taxon>
        <taxon>Pseudonocardiaceae</taxon>
        <taxon>Pseudonocardia</taxon>
    </lineage>
</organism>
<evidence type="ECO:0000256" key="2">
    <source>
        <dbReference type="ARBA" id="ARBA00022603"/>
    </source>
</evidence>
<keyword evidence="7" id="KW-1185">Reference proteome</keyword>
<keyword evidence="3 6" id="KW-0808">Transferase</keyword>
<feature type="region of interest" description="Disordered" evidence="4">
    <location>
        <begin position="1"/>
        <end position="84"/>
    </location>
</feature>
<dbReference type="Pfam" id="PF08032">
    <property type="entry name" value="SpoU_sub_bind"/>
    <property type="match status" value="1"/>
</dbReference>
<sequence>MAGNSKRRGAIRKDGTKKGMVVGSGGQVRRALRGKGPTPPGDLRPGHPKQKAANRRAAQQEQQQRRRPVAGRRGDGEGPETVLGRNPVVECLRAGVPATALHVATGMPADDRVTEAVALAAEAGISILEVPRNDLDRITGGALHQGLALQVPPYAYAHPDDLLEAAADSRRPALAVALDGVTDPRNLGAIVRSVGAFGGHGVVVPQRRSAGMTAVAWRTSAGTAARVPVARATNLTRTLREYASAGLMVAGLAADGDVTLDELDVATGPLVLVTGSEGKGLSRLVRETCDVTVSIPLAGDIESLNASVATGVVLAEVARRRRLEF</sequence>
<feature type="compositionally biased region" description="Basic residues" evidence="4">
    <location>
        <begin position="1"/>
        <end position="10"/>
    </location>
</feature>
<comment type="caution">
    <text evidence="6">The sequence shown here is derived from an EMBL/GenBank/DDBJ whole genome shotgun (WGS) entry which is preliminary data.</text>
</comment>
<dbReference type="SUPFAM" id="SSF75217">
    <property type="entry name" value="alpha/beta knot"/>
    <property type="match status" value="1"/>
</dbReference>
<dbReference type="Gene3D" id="3.40.1280.10">
    <property type="match status" value="1"/>
</dbReference>
<dbReference type="InterPro" id="IPR004441">
    <property type="entry name" value="rRNA_MeTrfase_TrmH"/>
</dbReference>
<evidence type="ECO:0000313" key="6">
    <source>
        <dbReference type="EMBL" id="MBP2365359.1"/>
    </source>
</evidence>
<dbReference type="CDD" id="cd18103">
    <property type="entry name" value="SpoU-like_RlmB"/>
    <property type="match status" value="1"/>
</dbReference>
<dbReference type="EMBL" id="JAGINU010000001">
    <property type="protein sequence ID" value="MBP2365359.1"/>
    <property type="molecule type" value="Genomic_DNA"/>
</dbReference>
<dbReference type="RefSeq" id="WP_210025278.1">
    <property type="nucleotide sequence ID" value="NZ_JAGINU010000001.1"/>
</dbReference>